<evidence type="ECO:0000256" key="2">
    <source>
        <dbReference type="ARBA" id="ARBA00008163"/>
    </source>
</evidence>
<dbReference type="Gene3D" id="2.40.160.60">
    <property type="entry name" value="Outer membrane protein transport protein (OMPP1/FadL/TodX)"/>
    <property type="match status" value="1"/>
</dbReference>
<dbReference type="InterPro" id="IPR005017">
    <property type="entry name" value="OMPP1/FadL/TodX"/>
</dbReference>
<keyword evidence="4" id="KW-0812">Transmembrane</keyword>
<keyword evidence="7" id="KW-0998">Cell outer membrane</keyword>
<feature type="chain" id="PRO_5046436662" evidence="8">
    <location>
        <begin position="25"/>
        <end position="550"/>
    </location>
</feature>
<comment type="caution">
    <text evidence="9">The sequence shown here is derived from an EMBL/GenBank/DDBJ whole genome shotgun (WGS) entry which is preliminary data.</text>
</comment>
<accession>A0ABV4CY07</accession>
<evidence type="ECO:0000256" key="5">
    <source>
        <dbReference type="ARBA" id="ARBA00022729"/>
    </source>
</evidence>
<evidence type="ECO:0000256" key="1">
    <source>
        <dbReference type="ARBA" id="ARBA00004571"/>
    </source>
</evidence>
<evidence type="ECO:0000256" key="6">
    <source>
        <dbReference type="ARBA" id="ARBA00023136"/>
    </source>
</evidence>
<dbReference type="PANTHER" id="PTHR35093:SF8">
    <property type="entry name" value="OUTER MEMBRANE PROTEIN NMB0088-RELATED"/>
    <property type="match status" value="1"/>
</dbReference>
<keyword evidence="10" id="KW-1185">Reference proteome</keyword>
<dbReference type="RefSeq" id="WP_121699066.1">
    <property type="nucleotide sequence ID" value="NZ_JBCLPP010000040.1"/>
</dbReference>
<dbReference type="EMBL" id="JBCLPP010000040">
    <property type="protein sequence ID" value="MEY8246300.1"/>
    <property type="molecule type" value="Genomic_DNA"/>
</dbReference>
<dbReference type="SUPFAM" id="SSF56935">
    <property type="entry name" value="Porins"/>
    <property type="match status" value="1"/>
</dbReference>
<dbReference type="PANTHER" id="PTHR35093">
    <property type="entry name" value="OUTER MEMBRANE PROTEIN NMB0088-RELATED"/>
    <property type="match status" value="1"/>
</dbReference>
<feature type="signal peptide" evidence="8">
    <location>
        <begin position="1"/>
        <end position="24"/>
    </location>
</feature>
<proteinExistence type="inferred from homology"/>
<evidence type="ECO:0000256" key="8">
    <source>
        <dbReference type="SAM" id="SignalP"/>
    </source>
</evidence>
<keyword evidence="5 8" id="KW-0732">Signal</keyword>
<comment type="subcellular location">
    <subcellularLocation>
        <location evidence="1">Cell outer membrane</location>
        <topology evidence="1">Multi-pass membrane protein</topology>
    </subcellularLocation>
</comment>
<evidence type="ECO:0000313" key="9">
    <source>
        <dbReference type="EMBL" id="MEY8246300.1"/>
    </source>
</evidence>
<comment type="similarity">
    <text evidence="2">Belongs to the OmpP1/FadL family.</text>
</comment>
<keyword evidence="3" id="KW-1134">Transmembrane beta strand</keyword>
<evidence type="ECO:0000256" key="7">
    <source>
        <dbReference type="ARBA" id="ARBA00023237"/>
    </source>
</evidence>
<sequence>MRNIKHLFIVAAVGLVPVAGMSQAAVDLYNLSRPDLRGTARFMSMGGAFTALGGDISSLNQNPAGIGVYRSSEIGMTLNLDFQSTSTEAQGSKISDSQTRFSFNNFGYIGSISTMSDVMPTFSWGATYARTASFDRIFTGGIGNLNGASLSNYVAALTNSEGIEPGEMLSGDNYNPWLDGNAPWLSTLAYQGYMINDSEVDGKVNYSGLMGNGTTGSASFQVREKGYVDEYSINFGGNLYNTVYWGIGLGITDINYTQLSYYQENLDNAYIAAESKVNGEYNIVNGKADYRLSNYLNSNGSGFNLKLGVIVKPINELRFGFAVHTPTWYSMTDTYWGTVAYRYTPQDQNSFYDNMTDRQNPAPETNDGYDSWNDYNMRTPWRMMFGVAGVIGGQGILSLDYEYRGTSSTHISDVQGEGYINDDMKTYFKGTNILRLGAEYRITPQFSLRAGYSWESSPVKKEAANDGEVIWTAGTIPSYTFDKTTQYITAGLGYRYKGFYADLAYVHKNRESTYHAFSPVLEDTALLQGSPSAKVTDNNNQVILSLGYKF</sequence>
<dbReference type="Proteomes" id="UP001565200">
    <property type="component" value="Unassembled WGS sequence"/>
</dbReference>
<protein>
    <submittedName>
        <fullName evidence="9">Outer membrane protein transport protein</fullName>
    </submittedName>
</protein>
<keyword evidence="6" id="KW-0472">Membrane</keyword>
<evidence type="ECO:0000256" key="4">
    <source>
        <dbReference type="ARBA" id="ARBA00022692"/>
    </source>
</evidence>
<name>A0ABV4CY07_9BACT</name>
<evidence type="ECO:0000256" key="3">
    <source>
        <dbReference type="ARBA" id="ARBA00022452"/>
    </source>
</evidence>
<evidence type="ECO:0000313" key="10">
    <source>
        <dbReference type="Proteomes" id="UP001565200"/>
    </source>
</evidence>
<organism evidence="9 10">
    <name type="scientific">Heminiphilus faecis</name>
    <dbReference type="NCBI Taxonomy" id="2601703"/>
    <lineage>
        <taxon>Bacteria</taxon>
        <taxon>Pseudomonadati</taxon>
        <taxon>Bacteroidota</taxon>
        <taxon>Bacteroidia</taxon>
        <taxon>Bacteroidales</taxon>
        <taxon>Muribaculaceae</taxon>
        <taxon>Heminiphilus</taxon>
    </lineage>
</organism>
<reference evidence="9 10" key="1">
    <citation type="submission" date="2024-03" db="EMBL/GenBank/DDBJ databases">
        <title>Mouse gut bacterial collection (mGBC) of GemPharmatech.</title>
        <authorList>
            <person name="He Y."/>
            <person name="Dong L."/>
            <person name="Wu D."/>
            <person name="Gao X."/>
            <person name="Lin Z."/>
        </authorList>
    </citation>
    <scope>NUCLEOTIDE SEQUENCE [LARGE SCALE GENOMIC DNA]</scope>
    <source>
        <strain evidence="9 10">54-13</strain>
    </source>
</reference>
<gene>
    <name evidence="9" type="ORF">AAK873_11835</name>
</gene>